<organism evidence="1 2">
    <name type="scientific">Phytophthora boehmeriae</name>
    <dbReference type="NCBI Taxonomy" id="109152"/>
    <lineage>
        <taxon>Eukaryota</taxon>
        <taxon>Sar</taxon>
        <taxon>Stramenopiles</taxon>
        <taxon>Oomycota</taxon>
        <taxon>Peronosporomycetes</taxon>
        <taxon>Peronosporales</taxon>
        <taxon>Peronosporaceae</taxon>
        <taxon>Phytophthora</taxon>
    </lineage>
</organism>
<name>A0A8T1WMX4_9STRA</name>
<keyword evidence="2" id="KW-1185">Reference proteome</keyword>
<evidence type="ECO:0000313" key="2">
    <source>
        <dbReference type="Proteomes" id="UP000693981"/>
    </source>
</evidence>
<proteinExistence type="predicted"/>
<accession>A0A8T1WMX4</accession>
<sequence length="118" mass="12652">MASGVAPLLLASREVARGSTSALPPEAEALASAMSPTHLAVLFRSRTDENCVRLGVFHTVDRKKIHEPEFLHLLQEPDASKATPDPEAHWTVAWSPDGRFLVVSGRVSGSEGQVEGVL</sequence>
<protein>
    <recommendedName>
        <fullName evidence="3">Anaphase-promoting complex subunit 4 WD40 domain-containing protein</fullName>
    </recommendedName>
</protein>
<comment type="caution">
    <text evidence="1">The sequence shown here is derived from an EMBL/GenBank/DDBJ whole genome shotgun (WGS) entry which is preliminary data.</text>
</comment>
<dbReference type="Proteomes" id="UP000693981">
    <property type="component" value="Unassembled WGS sequence"/>
</dbReference>
<dbReference type="EMBL" id="JAGDFL010000266">
    <property type="protein sequence ID" value="KAG7394551.1"/>
    <property type="molecule type" value="Genomic_DNA"/>
</dbReference>
<dbReference type="AlphaFoldDB" id="A0A8T1WMX4"/>
<reference evidence="1" key="1">
    <citation type="submission" date="2021-02" db="EMBL/GenBank/DDBJ databases">
        <authorList>
            <person name="Palmer J.M."/>
        </authorList>
    </citation>
    <scope>NUCLEOTIDE SEQUENCE</scope>
    <source>
        <strain evidence="1">SCRP23</strain>
    </source>
</reference>
<dbReference type="OrthoDB" id="27490at2759"/>
<gene>
    <name evidence="1" type="ORF">PHYBOEH_005043</name>
</gene>
<evidence type="ECO:0000313" key="1">
    <source>
        <dbReference type="EMBL" id="KAG7394551.1"/>
    </source>
</evidence>
<evidence type="ECO:0008006" key="3">
    <source>
        <dbReference type="Google" id="ProtNLM"/>
    </source>
</evidence>